<protein>
    <submittedName>
        <fullName evidence="2">Uncharacterized protein</fullName>
    </submittedName>
</protein>
<proteinExistence type="predicted"/>
<dbReference type="InterPro" id="IPR055923">
    <property type="entry name" value="DUF7500"/>
</dbReference>
<feature type="compositionally biased region" description="Acidic residues" evidence="1">
    <location>
        <begin position="10"/>
        <end position="22"/>
    </location>
</feature>
<sequence>MSDHDASPADPEELDFTDDENVVEIGEGRYVVGTDGRPNVRRRSPEPEPGPADDSGFRSPTDPAPADEREPVAGDRRNSGAETSSSRGDAGVDRRAVSRWLADSFDDDGFDYGVDMTLHAKGSTARNRMVSNDVTATFDNTLSWFVSNAGPGTDSAEALGLLLVAADTPIDVPPVAIKRFAASQGLSANDSIGDLIRAAEEAGGFRIE</sequence>
<dbReference type="Proteomes" id="UP000323537">
    <property type="component" value="Unassembled WGS sequence"/>
</dbReference>
<name>A0A1I2ZSB2_9EURY</name>
<evidence type="ECO:0000256" key="1">
    <source>
        <dbReference type="SAM" id="MobiDB-lite"/>
    </source>
</evidence>
<dbReference type="RefSeq" id="WP_149783509.1">
    <property type="nucleotide sequence ID" value="NZ_BAAADP010000001.1"/>
</dbReference>
<feature type="compositionally biased region" description="Basic and acidic residues" evidence="1">
    <location>
        <begin position="66"/>
        <end position="79"/>
    </location>
</feature>
<evidence type="ECO:0000313" key="2">
    <source>
        <dbReference type="EMBL" id="SFH40772.1"/>
    </source>
</evidence>
<organism evidence="2 3">
    <name type="scientific">Halorubrum aquaticum</name>
    <dbReference type="NCBI Taxonomy" id="387340"/>
    <lineage>
        <taxon>Archaea</taxon>
        <taxon>Methanobacteriati</taxon>
        <taxon>Methanobacteriota</taxon>
        <taxon>Stenosarchaea group</taxon>
        <taxon>Halobacteria</taxon>
        <taxon>Halobacteriales</taxon>
        <taxon>Haloferacaceae</taxon>
        <taxon>Halorubrum</taxon>
    </lineage>
</organism>
<dbReference type="EMBL" id="FOPZ01000003">
    <property type="protein sequence ID" value="SFH40772.1"/>
    <property type="molecule type" value="Genomic_DNA"/>
</dbReference>
<feature type="region of interest" description="Disordered" evidence="1">
    <location>
        <begin position="1"/>
        <end position="93"/>
    </location>
</feature>
<reference evidence="2 3" key="1">
    <citation type="submission" date="2016-10" db="EMBL/GenBank/DDBJ databases">
        <authorList>
            <person name="Varghese N."/>
            <person name="Submissions S."/>
        </authorList>
    </citation>
    <scope>NUCLEOTIDE SEQUENCE [LARGE SCALE GENOMIC DNA]</scope>
    <source>
        <strain evidence="2 3">CGMCC 1.6377</strain>
    </source>
</reference>
<dbReference type="AlphaFoldDB" id="A0A1I2ZSB2"/>
<dbReference type="OrthoDB" id="177137at2157"/>
<keyword evidence="3" id="KW-1185">Reference proteome</keyword>
<dbReference type="Pfam" id="PF24332">
    <property type="entry name" value="DUF7500"/>
    <property type="match status" value="1"/>
</dbReference>
<gene>
    <name evidence="2" type="ORF">SAMN04488066_10382</name>
</gene>
<evidence type="ECO:0000313" key="3">
    <source>
        <dbReference type="Proteomes" id="UP000323537"/>
    </source>
</evidence>
<accession>A0A1I2ZSB2</accession>